<feature type="domain" description="C2H2-type" evidence="3">
    <location>
        <begin position="73"/>
        <end position="100"/>
    </location>
</feature>
<dbReference type="InParanoid" id="S8E222"/>
<dbReference type="InterPro" id="IPR013087">
    <property type="entry name" value="Znf_C2H2_type"/>
</dbReference>
<dbReference type="OrthoDB" id="2801792at2759"/>
<keyword evidence="1" id="KW-0479">Metal-binding</keyword>
<dbReference type="STRING" id="743788.S8E222"/>
<protein>
    <recommendedName>
        <fullName evidence="3">C2H2-type domain-containing protein</fullName>
    </recommendedName>
</protein>
<proteinExistence type="predicted"/>
<organism evidence="4 5">
    <name type="scientific">Fomitopsis schrenkii</name>
    <name type="common">Brown rot fungus</name>
    <dbReference type="NCBI Taxonomy" id="2126942"/>
    <lineage>
        <taxon>Eukaryota</taxon>
        <taxon>Fungi</taxon>
        <taxon>Dikarya</taxon>
        <taxon>Basidiomycota</taxon>
        <taxon>Agaricomycotina</taxon>
        <taxon>Agaricomycetes</taxon>
        <taxon>Polyporales</taxon>
        <taxon>Fomitopsis</taxon>
    </lineage>
</organism>
<sequence length="149" mass="16045">MLDDHTAGGIRRHLLDYHTNDLLPGDAGRSGAPGPIICQWALETGHTACGGPYMSATTLSRHISSSHMGVGRVTCEWCQTEFSRKDALKRHQKGNCPWRPGKETAGARNEGARSRRVGSDMPSGHNVARALTELSSARTQPGGSMRVVL</sequence>
<dbReference type="Proteomes" id="UP000015241">
    <property type="component" value="Unassembled WGS sequence"/>
</dbReference>
<dbReference type="SUPFAM" id="SSF57667">
    <property type="entry name" value="beta-beta-alpha zinc fingers"/>
    <property type="match status" value="1"/>
</dbReference>
<feature type="region of interest" description="Disordered" evidence="2">
    <location>
        <begin position="97"/>
        <end position="123"/>
    </location>
</feature>
<dbReference type="EMBL" id="KE504176">
    <property type="protein sequence ID" value="EPS97478.1"/>
    <property type="molecule type" value="Genomic_DNA"/>
</dbReference>
<dbReference type="AlphaFoldDB" id="S8E222"/>
<accession>S8E222</accession>
<dbReference type="Pfam" id="PF00096">
    <property type="entry name" value="zf-C2H2"/>
    <property type="match status" value="1"/>
</dbReference>
<dbReference type="HOGENOM" id="CLU_1749672_0_0_1"/>
<reference evidence="4 5" key="1">
    <citation type="journal article" date="2012" name="Science">
        <title>The Paleozoic origin of enzymatic lignin decomposition reconstructed from 31 fungal genomes.</title>
        <authorList>
            <person name="Floudas D."/>
            <person name="Binder M."/>
            <person name="Riley R."/>
            <person name="Barry K."/>
            <person name="Blanchette R.A."/>
            <person name="Henrissat B."/>
            <person name="Martinez A.T."/>
            <person name="Otillar R."/>
            <person name="Spatafora J.W."/>
            <person name="Yadav J.S."/>
            <person name="Aerts A."/>
            <person name="Benoit I."/>
            <person name="Boyd A."/>
            <person name="Carlson A."/>
            <person name="Copeland A."/>
            <person name="Coutinho P.M."/>
            <person name="de Vries R.P."/>
            <person name="Ferreira P."/>
            <person name="Findley K."/>
            <person name="Foster B."/>
            <person name="Gaskell J."/>
            <person name="Glotzer D."/>
            <person name="Gorecki P."/>
            <person name="Heitman J."/>
            <person name="Hesse C."/>
            <person name="Hori C."/>
            <person name="Igarashi K."/>
            <person name="Jurgens J.A."/>
            <person name="Kallen N."/>
            <person name="Kersten P."/>
            <person name="Kohler A."/>
            <person name="Kuees U."/>
            <person name="Kumar T.K.A."/>
            <person name="Kuo A."/>
            <person name="LaButti K."/>
            <person name="Larrondo L.F."/>
            <person name="Lindquist E."/>
            <person name="Ling A."/>
            <person name="Lombard V."/>
            <person name="Lucas S."/>
            <person name="Lundell T."/>
            <person name="Martin R."/>
            <person name="McLaughlin D.J."/>
            <person name="Morgenstern I."/>
            <person name="Morin E."/>
            <person name="Murat C."/>
            <person name="Nagy L.G."/>
            <person name="Nolan M."/>
            <person name="Ohm R.A."/>
            <person name="Patyshakuliyeva A."/>
            <person name="Rokas A."/>
            <person name="Ruiz-Duenas F.J."/>
            <person name="Sabat G."/>
            <person name="Salamov A."/>
            <person name="Samejima M."/>
            <person name="Schmutz J."/>
            <person name="Slot J.C."/>
            <person name="St John F."/>
            <person name="Stenlid J."/>
            <person name="Sun H."/>
            <person name="Sun S."/>
            <person name="Syed K."/>
            <person name="Tsang A."/>
            <person name="Wiebenga A."/>
            <person name="Young D."/>
            <person name="Pisabarro A."/>
            <person name="Eastwood D.C."/>
            <person name="Martin F."/>
            <person name="Cullen D."/>
            <person name="Grigoriev I.V."/>
            <person name="Hibbett D.S."/>
        </authorList>
    </citation>
    <scope>NUCLEOTIDE SEQUENCE</scope>
    <source>
        <strain evidence="5">FP-58527</strain>
    </source>
</reference>
<keyword evidence="1" id="KW-0863">Zinc-finger</keyword>
<dbReference type="GO" id="GO:0008270">
    <property type="term" value="F:zinc ion binding"/>
    <property type="evidence" value="ECO:0007669"/>
    <property type="project" value="UniProtKB-KW"/>
</dbReference>
<evidence type="ECO:0000256" key="2">
    <source>
        <dbReference type="SAM" id="MobiDB-lite"/>
    </source>
</evidence>
<dbReference type="PROSITE" id="PS50157">
    <property type="entry name" value="ZINC_FINGER_C2H2_2"/>
    <property type="match status" value="1"/>
</dbReference>
<evidence type="ECO:0000313" key="4">
    <source>
        <dbReference type="EMBL" id="EPS97478.1"/>
    </source>
</evidence>
<keyword evidence="5" id="KW-1185">Reference proteome</keyword>
<name>S8E222_FOMSC</name>
<evidence type="ECO:0000313" key="5">
    <source>
        <dbReference type="Proteomes" id="UP000015241"/>
    </source>
</evidence>
<evidence type="ECO:0000259" key="3">
    <source>
        <dbReference type="PROSITE" id="PS50157"/>
    </source>
</evidence>
<dbReference type="InterPro" id="IPR036236">
    <property type="entry name" value="Znf_C2H2_sf"/>
</dbReference>
<gene>
    <name evidence="4" type="ORF">FOMPIDRAFT_1150078</name>
</gene>
<evidence type="ECO:0000256" key="1">
    <source>
        <dbReference type="PROSITE-ProRule" id="PRU00042"/>
    </source>
</evidence>
<keyword evidence="1" id="KW-0862">Zinc</keyword>
<dbReference type="Gene3D" id="3.30.160.60">
    <property type="entry name" value="Classic Zinc Finger"/>
    <property type="match status" value="1"/>
</dbReference>